<reference evidence="2" key="1">
    <citation type="journal article" date="2022" name="Nat. Commun.">
        <title>Chromosome evolution and the genetic basis of agronomically important traits in greater yam.</title>
        <authorList>
            <person name="Bredeson J.V."/>
            <person name="Lyons J.B."/>
            <person name="Oniyinde I.O."/>
            <person name="Okereke N.R."/>
            <person name="Kolade O."/>
            <person name="Nnabue I."/>
            <person name="Nwadili C.O."/>
            <person name="Hribova E."/>
            <person name="Parker M."/>
            <person name="Nwogha J."/>
            <person name="Shu S."/>
            <person name="Carlson J."/>
            <person name="Kariba R."/>
            <person name="Muthemba S."/>
            <person name="Knop K."/>
            <person name="Barton G.J."/>
            <person name="Sherwood A.V."/>
            <person name="Lopez-Montes A."/>
            <person name="Asiedu R."/>
            <person name="Jamnadass R."/>
            <person name="Muchugi A."/>
            <person name="Goodstein D."/>
            <person name="Egesi C.N."/>
            <person name="Featherston J."/>
            <person name="Asfaw A."/>
            <person name="Simpson G.G."/>
            <person name="Dolezel J."/>
            <person name="Hendre P.S."/>
            <person name="Van Deynze A."/>
            <person name="Kumar P.L."/>
            <person name="Obidiegwu J.E."/>
            <person name="Bhattacharjee R."/>
            <person name="Rokhsar D.S."/>
        </authorList>
    </citation>
    <scope>NUCLEOTIDE SEQUENCE [LARGE SCALE GENOMIC DNA]</scope>
    <source>
        <strain evidence="2">cv. TDa95/00328</strain>
    </source>
</reference>
<dbReference type="Proteomes" id="UP000827976">
    <property type="component" value="Chromosome 6"/>
</dbReference>
<evidence type="ECO:0000313" key="2">
    <source>
        <dbReference type="Proteomes" id="UP000827976"/>
    </source>
</evidence>
<comment type="caution">
    <text evidence="1">The sequence shown here is derived from an EMBL/GenBank/DDBJ whole genome shotgun (WGS) entry which is preliminary data.</text>
</comment>
<accession>A0ACB7VWH6</accession>
<evidence type="ECO:0000313" key="1">
    <source>
        <dbReference type="EMBL" id="KAH7679308.1"/>
    </source>
</evidence>
<name>A0ACB7VWH6_DIOAL</name>
<gene>
    <name evidence="1" type="ORF">IHE45_06G050100</name>
</gene>
<sequence>MRWDDIKTESLLKICVEKVQAGNRPHTHFTKEGWKNIVAKFFSRTGDPVKRTILASDDWWERKRQENPEYLKWRNEGPKFQDMMEICFKDVVATGYMALVPYADPSTDNEVSNHDVHNDMNERDTDADNFHVDDATPEECNDTPRAETSTTQDKKRRKTSRKERKSAVDKLQESFDRLISGMDNMSRSTGSKAENEDLYSIGKCVDLLDMMPGVERGSPEYDLMIRMFARKTYKETFVHLMDRDPSLAKGWMNTFNLDNIDRFQLQQ</sequence>
<organism evidence="1 2">
    <name type="scientific">Dioscorea alata</name>
    <name type="common">Purple yam</name>
    <dbReference type="NCBI Taxonomy" id="55571"/>
    <lineage>
        <taxon>Eukaryota</taxon>
        <taxon>Viridiplantae</taxon>
        <taxon>Streptophyta</taxon>
        <taxon>Embryophyta</taxon>
        <taxon>Tracheophyta</taxon>
        <taxon>Spermatophyta</taxon>
        <taxon>Magnoliopsida</taxon>
        <taxon>Liliopsida</taxon>
        <taxon>Dioscoreales</taxon>
        <taxon>Dioscoreaceae</taxon>
        <taxon>Dioscorea</taxon>
    </lineage>
</organism>
<proteinExistence type="predicted"/>
<protein>
    <submittedName>
        <fullName evidence="1">Myb/SANT-like domain-containing protein</fullName>
    </submittedName>
</protein>
<keyword evidence="2" id="KW-1185">Reference proteome</keyword>
<dbReference type="EMBL" id="CM037016">
    <property type="protein sequence ID" value="KAH7679308.1"/>
    <property type="molecule type" value="Genomic_DNA"/>
</dbReference>